<dbReference type="WBParaSite" id="ASIM_0000756201-mRNA-1">
    <property type="protein sequence ID" value="ASIM_0000756201-mRNA-1"/>
    <property type="gene ID" value="ASIM_0000756201"/>
</dbReference>
<evidence type="ECO:0000313" key="1">
    <source>
        <dbReference type="WBParaSite" id="ASIM_0000756201-mRNA-1"/>
    </source>
</evidence>
<name>A0A0M3JIU6_ANISI</name>
<dbReference type="AlphaFoldDB" id="A0A0M3JIU6"/>
<organism evidence="1">
    <name type="scientific">Anisakis simplex</name>
    <name type="common">Herring worm</name>
    <dbReference type="NCBI Taxonomy" id="6269"/>
    <lineage>
        <taxon>Eukaryota</taxon>
        <taxon>Metazoa</taxon>
        <taxon>Ecdysozoa</taxon>
        <taxon>Nematoda</taxon>
        <taxon>Chromadorea</taxon>
        <taxon>Rhabditida</taxon>
        <taxon>Spirurina</taxon>
        <taxon>Ascaridomorpha</taxon>
        <taxon>Ascaridoidea</taxon>
        <taxon>Anisakidae</taxon>
        <taxon>Anisakis</taxon>
        <taxon>Anisakis simplex complex</taxon>
    </lineage>
</organism>
<reference evidence="1" key="1">
    <citation type="submission" date="2017-02" db="UniProtKB">
        <authorList>
            <consortium name="WormBaseParasite"/>
        </authorList>
    </citation>
    <scope>IDENTIFICATION</scope>
</reference>
<sequence length="57" mass="6412">LKRYAGWEHLNEPPHVFVIAFDKDLKSCELKLNAGVQAITAIINKASTDFKDSKENP</sequence>
<proteinExistence type="predicted"/>
<accession>A0A0M3JIU6</accession>
<protein>
    <submittedName>
        <fullName evidence="1">Class I SAM-dependent methyltransferase</fullName>
    </submittedName>
</protein>